<feature type="region of interest" description="Disordered" evidence="1">
    <location>
        <begin position="192"/>
        <end position="217"/>
    </location>
</feature>
<dbReference type="RefSeq" id="WP_274233572.1">
    <property type="nucleotide sequence ID" value="NZ_BAABHQ010000010.1"/>
</dbReference>
<organism evidence="2 3">
    <name type="scientific">Actinomycetospora straminea</name>
    <dbReference type="NCBI Taxonomy" id="663607"/>
    <lineage>
        <taxon>Bacteria</taxon>
        <taxon>Bacillati</taxon>
        <taxon>Actinomycetota</taxon>
        <taxon>Actinomycetes</taxon>
        <taxon>Pseudonocardiales</taxon>
        <taxon>Pseudonocardiaceae</taxon>
        <taxon>Actinomycetospora</taxon>
    </lineage>
</organism>
<evidence type="ECO:0000256" key="1">
    <source>
        <dbReference type="SAM" id="MobiDB-lite"/>
    </source>
</evidence>
<name>A0ABP9EM75_9PSEU</name>
<feature type="compositionally biased region" description="Pro residues" evidence="1">
    <location>
        <begin position="197"/>
        <end position="208"/>
    </location>
</feature>
<protein>
    <submittedName>
        <fullName evidence="2">Uncharacterized protein</fullName>
    </submittedName>
</protein>
<evidence type="ECO:0000313" key="2">
    <source>
        <dbReference type="EMBL" id="GAA4882108.1"/>
    </source>
</evidence>
<dbReference type="EMBL" id="BAABHQ010000010">
    <property type="protein sequence ID" value="GAA4882108.1"/>
    <property type="molecule type" value="Genomic_DNA"/>
</dbReference>
<gene>
    <name evidence="2" type="ORF">GCM10023203_37190</name>
</gene>
<evidence type="ECO:0000313" key="3">
    <source>
        <dbReference type="Proteomes" id="UP001500457"/>
    </source>
</evidence>
<proteinExistence type="predicted"/>
<keyword evidence="3" id="KW-1185">Reference proteome</keyword>
<comment type="caution">
    <text evidence="2">The sequence shown here is derived from an EMBL/GenBank/DDBJ whole genome shotgun (WGS) entry which is preliminary data.</text>
</comment>
<accession>A0ABP9EM75</accession>
<dbReference type="Proteomes" id="UP001500457">
    <property type="component" value="Unassembled WGS sequence"/>
</dbReference>
<reference evidence="3" key="1">
    <citation type="journal article" date="2019" name="Int. J. Syst. Evol. Microbiol.">
        <title>The Global Catalogue of Microorganisms (GCM) 10K type strain sequencing project: providing services to taxonomists for standard genome sequencing and annotation.</title>
        <authorList>
            <consortium name="The Broad Institute Genomics Platform"/>
            <consortium name="The Broad Institute Genome Sequencing Center for Infectious Disease"/>
            <person name="Wu L."/>
            <person name="Ma J."/>
        </authorList>
    </citation>
    <scope>NUCLEOTIDE SEQUENCE [LARGE SCALE GENOMIC DNA]</scope>
    <source>
        <strain evidence="3">JCM 17983</strain>
    </source>
</reference>
<sequence length="217" mass="23197">MPADPVRLEPGNHVDPGTGRCLMEHVSVLAGEPFRAWPRCTHPAVAALAAQVNDRCSPAGRAALVRRAEALTRADSDDPALTWRLVGHTAEAALALRPGDPAARRRLARARRARRAWSTAVPRRLARRLPRWAVVGCGLAALDELVAAVHALLAVAGPPGSPERDIVLVALLDTVLDDMLDDVLDDLLDPVAGPVPDDVPTPALPVPRTPVREEQYA</sequence>